<feature type="transmembrane region" description="Helical" evidence="1">
    <location>
        <begin position="28"/>
        <end position="49"/>
    </location>
</feature>
<dbReference type="GO" id="GO:0015485">
    <property type="term" value="F:cholesterol binding"/>
    <property type="evidence" value="ECO:0007669"/>
    <property type="project" value="TreeGrafter"/>
</dbReference>
<dbReference type="PROSITE" id="PS50156">
    <property type="entry name" value="SSD"/>
    <property type="match status" value="1"/>
</dbReference>
<dbReference type="Proteomes" id="UP000243006">
    <property type="component" value="Unassembled WGS sequence"/>
</dbReference>
<keyword evidence="1" id="KW-0812">Transmembrane</keyword>
<evidence type="ECO:0000313" key="4">
    <source>
        <dbReference type="Proteomes" id="UP000243006"/>
    </source>
</evidence>
<feature type="non-terminal residue" evidence="3">
    <location>
        <position position="57"/>
    </location>
</feature>
<proteinExistence type="predicted"/>
<dbReference type="Pfam" id="PF12349">
    <property type="entry name" value="Sterol-sensing"/>
    <property type="match status" value="1"/>
</dbReference>
<dbReference type="GO" id="GO:0015918">
    <property type="term" value="P:sterol transport"/>
    <property type="evidence" value="ECO:0007669"/>
    <property type="project" value="TreeGrafter"/>
</dbReference>
<dbReference type="GO" id="GO:0005886">
    <property type="term" value="C:plasma membrane"/>
    <property type="evidence" value="ECO:0007669"/>
    <property type="project" value="TreeGrafter"/>
</dbReference>
<dbReference type="PANTHER" id="PTHR45727:SF2">
    <property type="entry name" value="NPC INTRACELLULAR CHOLESTEROL TRANSPORTER 1"/>
    <property type="match status" value="1"/>
</dbReference>
<evidence type="ECO:0000256" key="1">
    <source>
        <dbReference type="SAM" id="Phobius"/>
    </source>
</evidence>
<gene>
    <name evidence="3" type="ORF">D917_05084</name>
</gene>
<dbReference type="InterPro" id="IPR053958">
    <property type="entry name" value="HMGCR/SNAP/NPC1-like_SSD"/>
</dbReference>
<dbReference type="GO" id="GO:0030299">
    <property type="term" value="P:intestinal cholesterol absorption"/>
    <property type="evidence" value="ECO:0007669"/>
    <property type="project" value="TreeGrafter"/>
</dbReference>
<dbReference type="AlphaFoldDB" id="A0A1Y3EX89"/>
<comment type="caution">
    <text evidence="3">The sequence shown here is derived from an EMBL/GenBank/DDBJ whole genome shotgun (WGS) entry which is preliminary data.</text>
</comment>
<organism evidence="3 4">
    <name type="scientific">Trichinella nativa</name>
    <dbReference type="NCBI Taxonomy" id="6335"/>
    <lineage>
        <taxon>Eukaryota</taxon>
        <taxon>Metazoa</taxon>
        <taxon>Ecdysozoa</taxon>
        <taxon>Nematoda</taxon>
        <taxon>Enoplea</taxon>
        <taxon>Dorylaimia</taxon>
        <taxon>Trichinellida</taxon>
        <taxon>Trichinellidae</taxon>
        <taxon>Trichinella</taxon>
    </lineage>
</organism>
<accession>A0A1Y3EX89</accession>
<dbReference type="InterPro" id="IPR000731">
    <property type="entry name" value="SSD"/>
</dbReference>
<dbReference type="EMBL" id="LVZM01000421">
    <property type="protein sequence ID" value="OUC49764.1"/>
    <property type="molecule type" value="Genomic_DNA"/>
</dbReference>
<feature type="domain" description="SSD" evidence="2">
    <location>
        <begin position="1"/>
        <end position="51"/>
    </location>
</feature>
<keyword evidence="1" id="KW-1133">Transmembrane helix</keyword>
<reference evidence="3 4" key="1">
    <citation type="submission" date="2015-04" db="EMBL/GenBank/DDBJ databases">
        <title>Draft genome of the roundworm Trichinella nativa.</title>
        <authorList>
            <person name="Mitreva M."/>
        </authorList>
    </citation>
    <scope>NUCLEOTIDE SEQUENCE [LARGE SCALE GENOMIC DNA]</scope>
    <source>
        <strain evidence="3 4">ISS45</strain>
    </source>
</reference>
<protein>
    <recommendedName>
        <fullName evidence="2">SSD domain-containing protein</fullName>
    </recommendedName>
</protein>
<evidence type="ECO:0000313" key="3">
    <source>
        <dbReference type="EMBL" id="OUC49764.1"/>
    </source>
</evidence>
<sequence>MLLSSFSESFCFFLGALSSMPAVKVFSLYAALAIFFDFFLQITCFLALFTTDVRRQR</sequence>
<evidence type="ECO:0000259" key="2">
    <source>
        <dbReference type="PROSITE" id="PS50156"/>
    </source>
</evidence>
<keyword evidence="1" id="KW-0472">Membrane</keyword>
<dbReference type="GO" id="GO:0042632">
    <property type="term" value="P:cholesterol homeostasis"/>
    <property type="evidence" value="ECO:0007669"/>
    <property type="project" value="TreeGrafter"/>
</dbReference>
<name>A0A1Y3EX89_9BILA</name>
<dbReference type="PANTHER" id="PTHR45727">
    <property type="entry name" value="NPC INTRACELLULAR CHOLESTEROL TRANSPORTER 1"/>
    <property type="match status" value="1"/>
</dbReference>